<accession>A0ABV4CTG9</accession>
<proteinExistence type="predicted"/>
<keyword evidence="4" id="KW-1185">Reference proteome</keyword>
<dbReference type="Proteomes" id="UP001565200">
    <property type="component" value="Unassembled WGS sequence"/>
</dbReference>
<keyword evidence="1" id="KW-0812">Transmembrane</keyword>
<comment type="caution">
    <text evidence="3">The sequence shown here is derived from an EMBL/GenBank/DDBJ whole genome shotgun (WGS) entry which is preliminary data.</text>
</comment>
<dbReference type="SUPFAM" id="SSF46894">
    <property type="entry name" value="C-terminal effector domain of the bipartite response regulators"/>
    <property type="match status" value="1"/>
</dbReference>
<name>A0ABV4CTG9_9BACT</name>
<dbReference type="Gene3D" id="1.10.10.10">
    <property type="entry name" value="Winged helix-like DNA-binding domain superfamily/Winged helix DNA-binding domain"/>
    <property type="match status" value="1"/>
</dbReference>
<protein>
    <recommendedName>
        <fullName evidence="5">Transmembrane protein</fullName>
    </recommendedName>
</protein>
<feature type="transmembrane region" description="Helical" evidence="1">
    <location>
        <begin position="555"/>
        <end position="574"/>
    </location>
</feature>
<dbReference type="EMBL" id="JBCLPP010000007">
    <property type="protein sequence ID" value="MEY8244683.1"/>
    <property type="molecule type" value="Genomic_DNA"/>
</dbReference>
<feature type="signal peptide" evidence="2">
    <location>
        <begin position="1"/>
        <end position="22"/>
    </location>
</feature>
<dbReference type="InterPro" id="IPR016032">
    <property type="entry name" value="Sig_transdc_resp-reg_C-effctor"/>
</dbReference>
<dbReference type="PANTHER" id="PTHR35807">
    <property type="entry name" value="TRANSCRIPTIONAL REGULATOR REDD-RELATED"/>
    <property type="match status" value="1"/>
</dbReference>
<dbReference type="InterPro" id="IPR036388">
    <property type="entry name" value="WH-like_DNA-bd_sf"/>
</dbReference>
<dbReference type="PANTHER" id="PTHR35807:SF1">
    <property type="entry name" value="TRANSCRIPTIONAL REGULATOR REDD"/>
    <property type="match status" value="1"/>
</dbReference>
<dbReference type="InterPro" id="IPR051677">
    <property type="entry name" value="AfsR-DnrI-RedD_regulator"/>
</dbReference>
<sequence>MILHLRNIILSMMLIAPLAAMCLDVDTPRYGVRIRTYPSATTEFTSIMLDGGNPIDTRNDEITLEMDIWALPENALGSICRIITDTGKNVDLLYGVGEENVRYPVFVTGDNDVMLSTPLVYQQWTRTSIKMSPSTGKITFSYGDETREIEYPEFKGTKSIRIAVGLCTLSDYLLFDVASVAVKDVYIYRDNKKIRYWKMERHNGDTCYDEISKAPAKVENPGWIIDETLSWDNIYTADFPYYPSIAFDPIVATFYMAYKDDSKLYVYHSPEGATDTINVTGGEYAANFPNQMIFISSMHKLLSYNLNENLFSCFNAGKQCWHNDRKSTVEHDYWNNTTVYNPADSSLISFGGYGHYHYKNVLLRSYPFSCREQSAVTLDDIHPRYSCSSVLVDSLLYLFGGRGCPTGRQELSPRNYYDLYTVNINNNKVTKLWGDNTSPVGGDFVPSENMVYDRERHCLYIWATLNGGTLLRADIATGKFEHMSLPANANIDSQTLYTNLYYSPEQKSLYSVIVNSEVSGESTVNIFRLDYPPIPVSSLAQYGITADNGFKYGHLLWIIGCMVIAAATAGFFIVRKRNKRESAAVTPAGDVVIAPAEEDESTDTSEPKALKLKSVRATPDTEPHYNLSRGSVRFFGGFRVFDKNGEDITPQFTPTLKQLLILLVLYTGKNPMGIPNNKLLSILWSDKEEEAAKNNRNVYMSRLRNLLTQIGDVTIQTHNGFRNICFGEGTVCDYLESLKLFDESNSENLDRLLELLFNGMMLPNVELDYVDSFKSDFSNKTLDLLSSLLNQEDLSDTLKMKIADTLFQHDFINEDALRIKCRLLHKQGRTGVAQSVYASFCKEYKSLMDSDYPHSLVDILESRP</sequence>
<reference evidence="3 4" key="1">
    <citation type="submission" date="2024-03" db="EMBL/GenBank/DDBJ databases">
        <title>Mouse gut bacterial collection (mGBC) of GemPharmatech.</title>
        <authorList>
            <person name="He Y."/>
            <person name="Dong L."/>
            <person name="Wu D."/>
            <person name="Gao X."/>
            <person name="Lin Z."/>
        </authorList>
    </citation>
    <scope>NUCLEOTIDE SEQUENCE [LARGE SCALE GENOMIC DNA]</scope>
    <source>
        <strain evidence="3 4">54-13</strain>
    </source>
</reference>
<dbReference type="Gene3D" id="2.120.10.80">
    <property type="entry name" value="Kelch-type beta propeller"/>
    <property type="match status" value="1"/>
</dbReference>
<feature type="chain" id="PRO_5046751439" description="Transmembrane protein" evidence="2">
    <location>
        <begin position="23"/>
        <end position="864"/>
    </location>
</feature>
<dbReference type="SUPFAM" id="SSF50965">
    <property type="entry name" value="Galactose oxidase, central domain"/>
    <property type="match status" value="1"/>
</dbReference>
<evidence type="ECO:0000313" key="4">
    <source>
        <dbReference type="Proteomes" id="UP001565200"/>
    </source>
</evidence>
<dbReference type="InterPro" id="IPR011043">
    <property type="entry name" value="Gal_Oxase/kelch_b-propeller"/>
</dbReference>
<evidence type="ECO:0000256" key="1">
    <source>
        <dbReference type="SAM" id="Phobius"/>
    </source>
</evidence>
<keyword evidence="2" id="KW-0732">Signal</keyword>
<dbReference type="InterPro" id="IPR015915">
    <property type="entry name" value="Kelch-typ_b-propeller"/>
</dbReference>
<gene>
    <name evidence="3" type="ORF">AAK873_03490</name>
</gene>
<evidence type="ECO:0000256" key="2">
    <source>
        <dbReference type="SAM" id="SignalP"/>
    </source>
</evidence>
<evidence type="ECO:0008006" key="5">
    <source>
        <dbReference type="Google" id="ProtNLM"/>
    </source>
</evidence>
<dbReference type="RefSeq" id="WP_369863210.1">
    <property type="nucleotide sequence ID" value="NZ_JBCLPP010000007.1"/>
</dbReference>
<organism evidence="3 4">
    <name type="scientific">Heminiphilus faecis</name>
    <dbReference type="NCBI Taxonomy" id="2601703"/>
    <lineage>
        <taxon>Bacteria</taxon>
        <taxon>Pseudomonadati</taxon>
        <taxon>Bacteroidota</taxon>
        <taxon>Bacteroidia</taxon>
        <taxon>Bacteroidales</taxon>
        <taxon>Muribaculaceae</taxon>
        <taxon>Heminiphilus</taxon>
    </lineage>
</organism>
<evidence type="ECO:0000313" key="3">
    <source>
        <dbReference type="EMBL" id="MEY8244683.1"/>
    </source>
</evidence>
<keyword evidence="1" id="KW-0472">Membrane</keyword>
<keyword evidence="1" id="KW-1133">Transmembrane helix</keyword>